<dbReference type="RefSeq" id="WP_073783512.1">
    <property type="nucleotide sequence ID" value="NZ_LFBV01000001.1"/>
</dbReference>
<name>A0A1Q4VDE4_9ACTN</name>
<reference evidence="2 3" key="1">
    <citation type="submission" date="2015-06" db="EMBL/GenBank/DDBJ databases">
        <title>Cloning and characterization of the uncialamcin biosynthetic gene cluster.</title>
        <authorList>
            <person name="Yan X."/>
            <person name="Huang T."/>
            <person name="Ge H."/>
            <person name="Shen B."/>
        </authorList>
    </citation>
    <scope>NUCLEOTIDE SEQUENCE [LARGE SCALE GENOMIC DNA]</scope>
    <source>
        <strain evidence="2 3">DCA2648</strain>
    </source>
</reference>
<dbReference type="AlphaFoldDB" id="A0A1Q4VDE4"/>
<organism evidence="2 3">
    <name type="scientific">Streptomyces uncialis</name>
    <dbReference type="NCBI Taxonomy" id="1048205"/>
    <lineage>
        <taxon>Bacteria</taxon>
        <taxon>Bacillati</taxon>
        <taxon>Actinomycetota</taxon>
        <taxon>Actinomycetes</taxon>
        <taxon>Kitasatosporales</taxon>
        <taxon>Streptomycetaceae</taxon>
        <taxon>Streptomyces</taxon>
    </lineage>
</organism>
<dbReference type="EMBL" id="LFBV01000001">
    <property type="protein sequence ID" value="OKH95852.1"/>
    <property type="molecule type" value="Genomic_DNA"/>
</dbReference>
<dbReference type="Proteomes" id="UP000186455">
    <property type="component" value="Unassembled WGS sequence"/>
</dbReference>
<feature type="chain" id="PRO_5010166706" description="Calcium-binding protein" evidence="1">
    <location>
        <begin position="27"/>
        <end position="260"/>
    </location>
</feature>
<keyword evidence="3" id="KW-1185">Reference proteome</keyword>
<evidence type="ECO:0008006" key="4">
    <source>
        <dbReference type="Google" id="ProtNLM"/>
    </source>
</evidence>
<proteinExistence type="predicted"/>
<dbReference type="STRING" id="1048205.AB852_03675"/>
<evidence type="ECO:0000256" key="1">
    <source>
        <dbReference type="SAM" id="SignalP"/>
    </source>
</evidence>
<gene>
    <name evidence="2" type="ORF">AB852_03675</name>
</gene>
<protein>
    <recommendedName>
        <fullName evidence="4">Calcium-binding protein</fullName>
    </recommendedName>
</protein>
<accession>A0A1Q4VDE4</accession>
<sequence>MRIRVSAAVVTGALAVSALAVPAAQAAPAAEAVKLTNIKVNGGKDVVVGTTAKKTFTVTFTASHSSGIYPDANITVERGNVSTTGNILLPEEWGTGADACKSVSATTSNCKATFVVEPYYDLDNVDAATWKTDVLVQSLEGADLESNNIKSWRLQRLSKLTVNAAPEPIKKGKTLTVTGALTRANWDTDKYAGYTSQPVKLQYQKRGSTAWSTVKTVKSDGRGNLKTTVKATADGSFRYSFAGTSTTPAVNSGADYVDVR</sequence>
<evidence type="ECO:0000313" key="2">
    <source>
        <dbReference type="EMBL" id="OKH95852.1"/>
    </source>
</evidence>
<keyword evidence="1" id="KW-0732">Signal</keyword>
<comment type="caution">
    <text evidence="2">The sequence shown here is derived from an EMBL/GenBank/DDBJ whole genome shotgun (WGS) entry which is preliminary data.</text>
</comment>
<feature type="signal peptide" evidence="1">
    <location>
        <begin position="1"/>
        <end position="26"/>
    </location>
</feature>
<evidence type="ECO:0000313" key="3">
    <source>
        <dbReference type="Proteomes" id="UP000186455"/>
    </source>
</evidence>